<keyword evidence="1" id="KW-0436">Ligase</keyword>
<accession>A0A6A6NPP6</accession>
<name>A0A6A6NPP6_9PEZI</name>
<organism evidence="1 2">
    <name type="scientific">Lineolata rhizophorae</name>
    <dbReference type="NCBI Taxonomy" id="578093"/>
    <lineage>
        <taxon>Eukaryota</taxon>
        <taxon>Fungi</taxon>
        <taxon>Dikarya</taxon>
        <taxon>Ascomycota</taxon>
        <taxon>Pezizomycotina</taxon>
        <taxon>Dothideomycetes</taxon>
        <taxon>Dothideomycetes incertae sedis</taxon>
        <taxon>Lineolatales</taxon>
        <taxon>Lineolataceae</taxon>
        <taxon>Lineolata</taxon>
    </lineage>
</organism>
<evidence type="ECO:0000313" key="2">
    <source>
        <dbReference type="Proteomes" id="UP000799766"/>
    </source>
</evidence>
<sequence>MSQSTSSSPLLYVHVEYEDPYVQPLILSALSSQLPPWSYQLLDCNNGSSSKPLPLLEILPYERLSFDDALAHPSQTLINSYIIRKALIRKHYLAHTARAWVSKRGPESALKKHVVESVEFEVDYAEFLDEALDAAESWDMREAFTRNERRIGEGLQEELEWWILKPGMSDRGQGIRLFSTEQELQEIFEEMEAGNESGGESEDDEEGYGGGTMTSQLRHFVAQPYIHPPLLIDEPDPSAGRKFHIRAYVLAAGALTVWVYQPMLALFAADTYSKPLWETEGLKAHLTNTCLQTADGNMEREGSVRLFWDLPDKVRLAPSSLKEQRQAIEQKGHDLQASKSWKDSVFEQICVTVSELFEAAARGQAVHFQVLPNAFELFGVDFLVDATGNAWLLEVNSFPDFRQTGDELKGLVGGLWEEVVKTAVIPHFGAIDESLNKNTEGASNMLKQVLSVDLGRRLPRN</sequence>
<dbReference type="EMBL" id="MU001698">
    <property type="protein sequence ID" value="KAF2453352.1"/>
    <property type="molecule type" value="Genomic_DNA"/>
</dbReference>
<dbReference type="PANTHER" id="PTHR47551:SF1">
    <property type="entry name" value="TUBULIN--TYROSINE LIGASE PBY1-RELATED"/>
    <property type="match status" value="1"/>
</dbReference>
<keyword evidence="2" id="KW-1185">Reference proteome</keyword>
<dbReference type="SUPFAM" id="SSF56059">
    <property type="entry name" value="Glutathione synthetase ATP-binding domain-like"/>
    <property type="match status" value="1"/>
</dbReference>
<dbReference type="AlphaFoldDB" id="A0A6A6NPP6"/>
<dbReference type="Proteomes" id="UP000799766">
    <property type="component" value="Unassembled WGS sequence"/>
</dbReference>
<evidence type="ECO:0000313" key="1">
    <source>
        <dbReference type="EMBL" id="KAF2453352.1"/>
    </source>
</evidence>
<dbReference type="PROSITE" id="PS51221">
    <property type="entry name" value="TTL"/>
    <property type="match status" value="1"/>
</dbReference>
<reference evidence="1" key="1">
    <citation type="journal article" date="2020" name="Stud. Mycol.">
        <title>101 Dothideomycetes genomes: a test case for predicting lifestyles and emergence of pathogens.</title>
        <authorList>
            <person name="Haridas S."/>
            <person name="Albert R."/>
            <person name="Binder M."/>
            <person name="Bloem J."/>
            <person name="Labutti K."/>
            <person name="Salamov A."/>
            <person name="Andreopoulos B."/>
            <person name="Baker S."/>
            <person name="Barry K."/>
            <person name="Bills G."/>
            <person name="Bluhm B."/>
            <person name="Cannon C."/>
            <person name="Castanera R."/>
            <person name="Culley D."/>
            <person name="Daum C."/>
            <person name="Ezra D."/>
            <person name="Gonzalez J."/>
            <person name="Henrissat B."/>
            <person name="Kuo A."/>
            <person name="Liang C."/>
            <person name="Lipzen A."/>
            <person name="Lutzoni F."/>
            <person name="Magnuson J."/>
            <person name="Mondo S."/>
            <person name="Nolan M."/>
            <person name="Ohm R."/>
            <person name="Pangilinan J."/>
            <person name="Park H.-J."/>
            <person name="Ramirez L."/>
            <person name="Alfaro M."/>
            <person name="Sun H."/>
            <person name="Tritt A."/>
            <person name="Yoshinaga Y."/>
            <person name="Zwiers L.-H."/>
            <person name="Turgeon B."/>
            <person name="Goodwin S."/>
            <person name="Spatafora J."/>
            <person name="Crous P."/>
            <person name="Grigoriev I."/>
        </authorList>
    </citation>
    <scope>NUCLEOTIDE SEQUENCE</scope>
    <source>
        <strain evidence="1">ATCC 16933</strain>
    </source>
</reference>
<dbReference type="PANTHER" id="PTHR47551">
    <property type="entry name" value="TUBULIN--TYROSINE LIGASE PBY1-RELATED"/>
    <property type="match status" value="1"/>
</dbReference>
<dbReference type="InterPro" id="IPR004344">
    <property type="entry name" value="TTL/TTLL_fam"/>
</dbReference>
<dbReference type="Gene3D" id="3.30.470.20">
    <property type="entry name" value="ATP-grasp fold, B domain"/>
    <property type="match status" value="1"/>
</dbReference>
<dbReference type="OrthoDB" id="202825at2759"/>
<dbReference type="Pfam" id="PF03133">
    <property type="entry name" value="TTL"/>
    <property type="match status" value="1"/>
</dbReference>
<proteinExistence type="predicted"/>
<gene>
    <name evidence="1" type="ORF">BDY21DRAFT_356444</name>
</gene>
<dbReference type="InterPro" id="IPR027746">
    <property type="entry name" value="TTL"/>
</dbReference>
<dbReference type="GO" id="GO:0000932">
    <property type="term" value="C:P-body"/>
    <property type="evidence" value="ECO:0007669"/>
    <property type="project" value="TreeGrafter"/>
</dbReference>
<dbReference type="GO" id="GO:0016874">
    <property type="term" value="F:ligase activity"/>
    <property type="evidence" value="ECO:0007669"/>
    <property type="project" value="UniProtKB-KW"/>
</dbReference>
<protein>
    <submittedName>
        <fullName evidence="1">Tubulin-tyrosine ligase family-domain-containing protein</fullName>
    </submittedName>
</protein>